<dbReference type="VEuPathDB" id="VectorBase:PHUM595630"/>
<dbReference type="CTD" id="8239599"/>
<dbReference type="Gene3D" id="3.30.1520.10">
    <property type="entry name" value="Phox-like domain"/>
    <property type="match status" value="1"/>
</dbReference>
<dbReference type="RefSeq" id="XP_002432604.1">
    <property type="nucleotide sequence ID" value="XM_002432559.1"/>
</dbReference>
<dbReference type="InParanoid" id="E0W2L0"/>
<dbReference type="PROSITE" id="PS50195">
    <property type="entry name" value="PX"/>
    <property type="match status" value="1"/>
</dbReference>
<dbReference type="CDD" id="cd08722">
    <property type="entry name" value="RGS_SNX14"/>
    <property type="match status" value="1"/>
</dbReference>
<dbReference type="Gene3D" id="1.10.167.10">
    <property type="entry name" value="Regulator of G-protein Signalling 4, domain 2"/>
    <property type="match status" value="1"/>
</dbReference>
<dbReference type="OMA" id="YMFMQHI"/>
<accession>E0W2L0</accession>
<organism>
    <name type="scientific">Pediculus humanus subsp. corporis</name>
    <name type="common">Body louse</name>
    <dbReference type="NCBI Taxonomy" id="121224"/>
    <lineage>
        <taxon>Eukaryota</taxon>
        <taxon>Metazoa</taxon>
        <taxon>Ecdysozoa</taxon>
        <taxon>Arthropoda</taxon>
        <taxon>Hexapoda</taxon>
        <taxon>Insecta</taxon>
        <taxon>Pterygota</taxon>
        <taxon>Neoptera</taxon>
        <taxon>Paraneoptera</taxon>
        <taxon>Psocodea</taxon>
        <taxon>Troctomorpha</taxon>
        <taxon>Phthiraptera</taxon>
        <taxon>Anoplura</taxon>
        <taxon>Pediculidae</taxon>
        <taxon>Pediculus</taxon>
    </lineage>
</organism>
<feature type="domain" description="PXA" evidence="4">
    <location>
        <begin position="1"/>
        <end position="122"/>
    </location>
</feature>
<dbReference type="PANTHER" id="PTHR22775">
    <property type="entry name" value="SORTING NEXIN"/>
    <property type="match status" value="1"/>
</dbReference>
<dbReference type="KEGG" id="phu:Phum_PHUM595630"/>
<dbReference type="InterPro" id="IPR044926">
    <property type="entry name" value="RGS_subdomain_2"/>
</dbReference>
<dbReference type="PANTHER" id="PTHR22775:SF44">
    <property type="entry name" value="SORTING NEXIN-14"/>
    <property type="match status" value="1"/>
</dbReference>
<dbReference type="EnsemblMetazoa" id="PHUM595630-RA">
    <property type="protein sequence ID" value="PHUM595630-PA"/>
    <property type="gene ID" value="PHUM595630"/>
</dbReference>
<dbReference type="SMART" id="SM00315">
    <property type="entry name" value="RGS"/>
    <property type="match status" value="1"/>
</dbReference>
<dbReference type="GO" id="GO:0097352">
    <property type="term" value="P:autophagosome maturation"/>
    <property type="evidence" value="ECO:0007669"/>
    <property type="project" value="TreeGrafter"/>
</dbReference>
<dbReference type="PROSITE" id="PS50132">
    <property type="entry name" value="RGS"/>
    <property type="match status" value="1"/>
</dbReference>
<dbReference type="GeneID" id="8239599"/>
<dbReference type="InterPro" id="IPR003114">
    <property type="entry name" value="Phox_assoc"/>
</dbReference>
<dbReference type="STRING" id="121224.E0W2L0"/>
<dbReference type="InterPro" id="IPR037892">
    <property type="entry name" value="SNX14_RGS"/>
</dbReference>
<keyword evidence="7" id="KW-1185">Reference proteome</keyword>
<evidence type="ECO:0000259" key="3">
    <source>
        <dbReference type="PROSITE" id="PS50195"/>
    </source>
</evidence>
<dbReference type="PROSITE" id="PS51207">
    <property type="entry name" value="PXA"/>
    <property type="match status" value="1"/>
</dbReference>
<evidence type="ECO:0000259" key="2">
    <source>
        <dbReference type="PROSITE" id="PS50132"/>
    </source>
</evidence>
<gene>
    <name evidence="6" type="primary">8239599</name>
    <name evidence="5" type="ORF">Phum_PHUM595630</name>
</gene>
<evidence type="ECO:0000259" key="4">
    <source>
        <dbReference type="PROSITE" id="PS51207"/>
    </source>
</evidence>
<evidence type="ECO:0000313" key="5">
    <source>
        <dbReference type="EMBL" id="EEB19866.1"/>
    </source>
</evidence>
<feature type="domain" description="RGS" evidence="2">
    <location>
        <begin position="157"/>
        <end position="287"/>
    </location>
</feature>
<dbReference type="SUPFAM" id="SSF48097">
    <property type="entry name" value="Regulator of G-protein signaling, RGS"/>
    <property type="match status" value="1"/>
</dbReference>
<evidence type="ECO:0000313" key="6">
    <source>
        <dbReference type="EnsemblMetazoa" id="PHUM595630-PA"/>
    </source>
</evidence>
<dbReference type="SUPFAM" id="SSF64268">
    <property type="entry name" value="PX domain"/>
    <property type="match status" value="1"/>
</dbReference>
<name>E0W2L0_PEDHC</name>
<dbReference type="OrthoDB" id="5957963at2759"/>
<reference evidence="6" key="3">
    <citation type="submission" date="2021-02" db="UniProtKB">
        <authorList>
            <consortium name="EnsemblMetazoa"/>
        </authorList>
    </citation>
    <scope>IDENTIFICATION</scope>
    <source>
        <strain evidence="6">USDA</strain>
    </source>
</reference>
<reference evidence="5" key="2">
    <citation type="submission" date="2007-04" db="EMBL/GenBank/DDBJ databases">
        <title>The genome of the human body louse.</title>
        <authorList>
            <consortium name="The Human Body Louse Genome Consortium"/>
            <person name="Kirkness E."/>
            <person name="Walenz B."/>
            <person name="Hass B."/>
            <person name="Bruggner R."/>
            <person name="Strausberg R."/>
        </authorList>
    </citation>
    <scope>NUCLEOTIDE SEQUENCE</scope>
    <source>
        <strain evidence="5">USDA</strain>
    </source>
</reference>
<dbReference type="GO" id="GO:0005770">
    <property type="term" value="C:late endosome"/>
    <property type="evidence" value="ECO:0007669"/>
    <property type="project" value="TreeGrafter"/>
</dbReference>
<dbReference type="Pfam" id="PF00787">
    <property type="entry name" value="PX"/>
    <property type="match status" value="1"/>
</dbReference>
<dbReference type="AlphaFoldDB" id="E0W2L0"/>
<reference evidence="5" key="1">
    <citation type="submission" date="2007-04" db="EMBL/GenBank/DDBJ databases">
        <title>Annotation of Pediculus humanus corporis strain USDA.</title>
        <authorList>
            <person name="Kirkness E."/>
            <person name="Hannick L."/>
            <person name="Hass B."/>
            <person name="Bruggner R."/>
            <person name="Lawson D."/>
            <person name="Bidwell S."/>
            <person name="Joardar V."/>
            <person name="Caler E."/>
            <person name="Walenz B."/>
            <person name="Inman J."/>
            <person name="Schobel S."/>
            <person name="Galinsky K."/>
            <person name="Amedeo P."/>
            <person name="Strausberg R."/>
        </authorList>
    </citation>
    <scope>NUCLEOTIDE SEQUENCE</scope>
    <source>
        <strain evidence="5">USDA</strain>
    </source>
</reference>
<dbReference type="InterPro" id="IPR036871">
    <property type="entry name" value="PX_dom_sf"/>
</dbReference>
<dbReference type="EMBL" id="DS235878">
    <property type="protein sequence ID" value="EEB19866.1"/>
    <property type="molecule type" value="Genomic_DNA"/>
</dbReference>
<evidence type="ECO:0000256" key="1">
    <source>
        <dbReference type="SAM" id="MobiDB-lite"/>
    </source>
</evidence>
<dbReference type="Pfam" id="PF02194">
    <property type="entry name" value="PXA"/>
    <property type="match status" value="1"/>
</dbReference>
<dbReference type="InterPro" id="IPR016137">
    <property type="entry name" value="RGS"/>
</dbReference>
<sequence>MDLTDIILDHLVTIGFRHVNDYNKILELSLKEKISIESASVKYLGKRLHFAVRSRETELQYLRCLSDLLINHLLQKSQLNCLSFKVLIKEILAGWVLLSLTDVLSDPYYINSLILLALNHEPLTNYPDNSDSKVQFLQKFVVYDEENINKKSVLQSNLSSIFKDQKLLYQFMQFLKREGAVHLLQFCLHVEDFSKKILNPELNESERESLFNEAWDLYSVYFNADSPDSIHFPSNIVDQMKQNSGPSNIVKLVNNPVLFMAYEVAYSILDDNYYPLFYLSDEYFILLCGEKKPKKSPKGNYSSPVQPSSPVRGRYLKKNEKTEMSVVGKISNKFNKLLQFQPAEGRPCYNDSPLVLGEAECVEELDIESLSENEPRDMSMWRVNISHVTTKQDSNSKPYPVFNVIVSNIDVKDGKSPKSKSKWTVERRFNDFYILQAKLAEFHGEFEDGTQLPPKSGIFSPREMIFSKVEDNPAEFSSCLSAQDGIGRIIRKSVEPIKLRKERGQHLENFLTVFLSSTEGSKKSGKYEWQDVSVVPPRKKRDTTQTIFKNNFKEFLTTKTEEVHCGEQQVLNLVGSWDCIFYVLSNLMGASNRFLQIVMGLKKFLGQSADSVVKKILRDELKPLLVSARISHLIRLLQDAIFSSKNNAKKSNQVVLRGKITAEIEKLTNNNFLQEFLPKFGQGMEKMIDSIQNPILNKNLCYYLLDEIVRILFPEIILTENYE</sequence>
<dbReference type="HOGENOM" id="CLU_014115_1_0_1"/>
<proteinExistence type="predicted"/>
<feature type="domain" description="PX" evidence="3">
    <location>
        <begin position="380"/>
        <end position="563"/>
    </location>
</feature>
<protein>
    <submittedName>
        <fullName evidence="5 6">Sorting nexin, putative</fullName>
    </submittedName>
</protein>
<feature type="region of interest" description="Disordered" evidence="1">
    <location>
        <begin position="293"/>
        <end position="312"/>
    </location>
</feature>
<feature type="compositionally biased region" description="Polar residues" evidence="1">
    <location>
        <begin position="299"/>
        <end position="309"/>
    </location>
</feature>
<dbReference type="Pfam" id="PF00615">
    <property type="entry name" value="RGS"/>
    <property type="match status" value="1"/>
</dbReference>
<dbReference type="GO" id="GO:0080025">
    <property type="term" value="F:phosphatidylinositol-3,5-bisphosphate binding"/>
    <property type="evidence" value="ECO:0007669"/>
    <property type="project" value="InterPro"/>
</dbReference>
<dbReference type="Proteomes" id="UP000009046">
    <property type="component" value="Unassembled WGS sequence"/>
</dbReference>
<dbReference type="eggNOG" id="KOG2101">
    <property type="taxonomic scope" value="Eukaryota"/>
</dbReference>
<dbReference type="InterPro" id="IPR001683">
    <property type="entry name" value="PX_dom"/>
</dbReference>
<dbReference type="EMBL" id="AAZO01007259">
    <property type="status" value="NOT_ANNOTATED_CDS"/>
    <property type="molecule type" value="Genomic_DNA"/>
</dbReference>
<evidence type="ECO:0000313" key="7">
    <source>
        <dbReference type="Proteomes" id="UP000009046"/>
    </source>
</evidence>
<dbReference type="InterPro" id="IPR036305">
    <property type="entry name" value="RGS_sf"/>
</dbReference>